<keyword evidence="1" id="KW-1015">Disulfide bond</keyword>
<dbReference type="GO" id="GO:0006508">
    <property type="term" value="P:proteolysis"/>
    <property type="evidence" value="ECO:0007669"/>
    <property type="project" value="UniProtKB-KW"/>
</dbReference>
<evidence type="ECO:0000313" key="3">
    <source>
        <dbReference type="Proteomes" id="UP000075880"/>
    </source>
</evidence>
<organism evidence="2 3">
    <name type="scientific">Anopheles atroparvus</name>
    <name type="common">European mosquito</name>
    <dbReference type="NCBI Taxonomy" id="41427"/>
    <lineage>
        <taxon>Eukaryota</taxon>
        <taxon>Metazoa</taxon>
        <taxon>Ecdysozoa</taxon>
        <taxon>Arthropoda</taxon>
        <taxon>Hexapoda</taxon>
        <taxon>Insecta</taxon>
        <taxon>Pterygota</taxon>
        <taxon>Neoptera</taxon>
        <taxon>Endopterygota</taxon>
        <taxon>Diptera</taxon>
        <taxon>Nematocera</taxon>
        <taxon>Culicoidea</taxon>
        <taxon>Culicidae</taxon>
        <taxon>Anophelinae</taxon>
        <taxon>Anopheles</taxon>
    </lineage>
</organism>
<protein>
    <recommendedName>
        <fullName evidence="1">Dipeptidase</fullName>
        <ecNumber evidence="1">3.4.13.19</ecNumber>
    </recommendedName>
</protein>
<dbReference type="GO" id="GO:0098552">
    <property type="term" value="C:side of membrane"/>
    <property type="evidence" value="ECO:0007669"/>
    <property type="project" value="UniProtKB-KW"/>
</dbReference>
<keyword evidence="1" id="KW-0862">Zinc</keyword>
<keyword evidence="1" id="KW-0482">Metalloprotease</keyword>
<dbReference type="GO" id="GO:0046872">
    <property type="term" value="F:metal ion binding"/>
    <property type="evidence" value="ECO:0007669"/>
    <property type="project" value="UniProtKB-UniRule"/>
</dbReference>
<keyword evidence="1" id="KW-0378">Hydrolase</keyword>
<comment type="subcellular location">
    <subcellularLocation>
        <location evidence="1">Membrane</location>
        <topology evidence="1">Lipid-anchor</topology>
        <topology evidence="1">GPI-anchor</topology>
    </subcellularLocation>
</comment>
<evidence type="ECO:0000313" key="2">
    <source>
        <dbReference type="EnsemblMetazoa" id="ENSAATROPP012069"/>
    </source>
</evidence>
<comment type="cofactor">
    <cofactor evidence="1">
        <name>Zn(2+)</name>
        <dbReference type="ChEBI" id="CHEBI:29105"/>
    </cofactor>
</comment>
<keyword evidence="1" id="KW-0325">Glycoprotein</keyword>
<dbReference type="GO" id="GO:0070573">
    <property type="term" value="F:metallodipeptidase activity"/>
    <property type="evidence" value="ECO:0007669"/>
    <property type="project" value="InterPro"/>
</dbReference>
<dbReference type="Pfam" id="PF01244">
    <property type="entry name" value="Peptidase_M19"/>
    <property type="match status" value="1"/>
</dbReference>
<accession>A0AAG5DMU2</accession>
<dbReference type="InterPro" id="IPR032466">
    <property type="entry name" value="Metal_Hydrolase"/>
</dbReference>
<dbReference type="PANTHER" id="PTHR10443">
    <property type="entry name" value="MICROSOMAL DIPEPTIDASE"/>
    <property type="match status" value="1"/>
</dbReference>
<dbReference type="EnsemblMetazoa" id="ENSAATROPT013276">
    <property type="protein sequence ID" value="ENSAATROPP012069"/>
    <property type="gene ID" value="ENSAATROPG010798"/>
</dbReference>
<dbReference type="Proteomes" id="UP000075880">
    <property type="component" value="Unassembled WGS sequence"/>
</dbReference>
<dbReference type="EC" id="3.4.13.19" evidence="1"/>
<comment type="subunit">
    <text evidence="1">Homodimer; disulfide-linked.</text>
</comment>
<dbReference type="Gene3D" id="3.20.20.140">
    <property type="entry name" value="Metal-dependent hydrolases"/>
    <property type="match status" value="1"/>
</dbReference>
<dbReference type="PANTHER" id="PTHR10443:SF45">
    <property type="entry name" value="DIPEPTIDASE"/>
    <property type="match status" value="1"/>
</dbReference>
<dbReference type="AlphaFoldDB" id="A0AAG5DMU2"/>
<sequence>STFTGTCSDIPWADASTVDEMENGMAHTRGDLSIWGRLVVWEMNRLGMIVDLSYASYGVALDVLRYSRAPVIYSNAGAFAINRHHLNVKEDVLTQVASRGGMLMLSFDPTILGGFTIDNILGEQRDTIGADHIGIGSGFDGFDNVLEGLEDVSKFPTLFAVLAEGKYSDGETFPVWSVEDLRKLAGLNFLRLLHRVEQVKEELSYEQPFEDEGMEDDFD</sequence>
<keyword evidence="1" id="KW-0336">GPI-anchor</keyword>
<keyword evidence="1" id="KW-0472">Membrane</keyword>
<dbReference type="PROSITE" id="PS51365">
    <property type="entry name" value="RENAL_DIPEPTIDASE_2"/>
    <property type="match status" value="1"/>
</dbReference>
<comment type="catalytic activity">
    <reaction evidence="1">
        <text>an L-aminoacyl-L-amino acid + H2O = 2 an L-alpha-amino acid</text>
        <dbReference type="Rhea" id="RHEA:48940"/>
        <dbReference type="ChEBI" id="CHEBI:15377"/>
        <dbReference type="ChEBI" id="CHEBI:59869"/>
        <dbReference type="ChEBI" id="CHEBI:77460"/>
        <dbReference type="EC" id="3.4.13.19"/>
    </reaction>
</comment>
<keyword evidence="3" id="KW-1185">Reference proteome</keyword>
<reference evidence="2" key="1">
    <citation type="submission" date="2024-04" db="UniProtKB">
        <authorList>
            <consortium name="EnsemblMetazoa"/>
        </authorList>
    </citation>
    <scope>IDENTIFICATION</scope>
    <source>
        <strain evidence="2">EBRO</strain>
    </source>
</reference>
<keyword evidence="1" id="KW-0449">Lipoprotein</keyword>
<evidence type="ECO:0000256" key="1">
    <source>
        <dbReference type="RuleBase" id="RU341113"/>
    </source>
</evidence>
<name>A0AAG5DMU2_ANOAO</name>
<dbReference type="SUPFAM" id="SSF51556">
    <property type="entry name" value="Metallo-dependent hydrolases"/>
    <property type="match status" value="1"/>
</dbReference>
<comment type="similarity">
    <text evidence="1">Belongs to the metallo-dependent hydrolases superfamily. Peptidase M19 family.</text>
</comment>
<proteinExistence type="inferred from homology"/>
<dbReference type="InterPro" id="IPR008257">
    <property type="entry name" value="Pept_M19"/>
</dbReference>
<keyword evidence="1" id="KW-0224">Dipeptidase</keyword>
<keyword evidence="1" id="KW-0645">Protease</keyword>
<keyword evidence="1" id="KW-0479">Metal-binding</keyword>